<evidence type="ECO:0000313" key="2">
    <source>
        <dbReference type="EMBL" id="GHI87815.1"/>
    </source>
</evidence>
<sequence>MLPGPAATAQDAARLCARLARLYEDGAGAVVCDAGALTAPDLTAVEVLARLRLTARGRGAFTVSGASPPLRALLHLVGLVELLGEAEEREPAVGVQEGVEPDDLAV</sequence>
<dbReference type="EMBL" id="BNEE01000006">
    <property type="protein sequence ID" value="GHI87815.1"/>
    <property type="molecule type" value="Genomic_DNA"/>
</dbReference>
<dbReference type="InterPro" id="IPR058548">
    <property type="entry name" value="MlaB-like_STAS"/>
</dbReference>
<proteinExistence type="predicted"/>
<dbReference type="Proteomes" id="UP000600026">
    <property type="component" value="Unassembled WGS sequence"/>
</dbReference>
<evidence type="ECO:0000313" key="3">
    <source>
        <dbReference type="Proteomes" id="UP000600026"/>
    </source>
</evidence>
<feature type="domain" description="MlaB-like STAS" evidence="1">
    <location>
        <begin position="7"/>
        <end position="79"/>
    </location>
</feature>
<dbReference type="Gene3D" id="3.30.750.24">
    <property type="entry name" value="STAS domain"/>
    <property type="match status" value="1"/>
</dbReference>
<name>A0A919LE23_9ACTN</name>
<gene>
    <name evidence="2" type="ORF">Sxan_51790</name>
</gene>
<dbReference type="AlphaFoldDB" id="A0A919LE23"/>
<organism evidence="2 3">
    <name type="scientific">Streptomyces xanthophaeus</name>
    <dbReference type="NCBI Taxonomy" id="67385"/>
    <lineage>
        <taxon>Bacteria</taxon>
        <taxon>Bacillati</taxon>
        <taxon>Actinomycetota</taxon>
        <taxon>Actinomycetes</taxon>
        <taxon>Kitasatosporales</taxon>
        <taxon>Streptomycetaceae</taxon>
        <taxon>Streptomyces</taxon>
    </lineage>
</organism>
<dbReference type="InterPro" id="IPR036513">
    <property type="entry name" value="STAS_dom_sf"/>
</dbReference>
<protein>
    <recommendedName>
        <fullName evidence="1">MlaB-like STAS domain-containing protein</fullName>
    </recommendedName>
</protein>
<accession>A0A919LE23</accession>
<evidence type="ECO:0000259" key="1">
    <source>
        <dbReference type="Pfam" id="PF13466"/>
    </source>
</evidence>
<reference evidence="2" key="1">
    <citation type="submission" date="2020-09" db="EMBL/GenBank/DDBJ databases">
        <title>Whole genome shotgun sequence of Streptomyces xanthophaeus NBRC 12829.</title>
        <authorList>
            <person name="Komaki H."/>
            <person name="Tamura T."/>
        </authorList>
    </citation>
    <scope>NUCLEOTIDE SEQUENCE</scope>
    <source>
        <strain evidence="2">NBRC 12829</strain>
    </source>
</reference>
<comment type="caution">
    <text evidence="2">The sequence shown here is derived from an EMBL/GenBank/DDBJ whole genome shotgun (WGS) entry which is preliminary data.</text>
</comment>
<dbReference type="SUPFAM" id="SSF52091">
    <property type="entry name" value="SpoIIaa-like"/>
    <property type="match status" value="1"/>
</dbReference>
<dbReference type="Pfam" id="PF13466">
    <property type="entry name" value="STAS_2"/>
    <property type="match status" value="1"/>
</dbReference>
<keyword evidence="3" id="KW-1185">Reference proteome</keyword>